<evidence type="ECO:0000313" key="3">
    <source>
        <dbReference type="Proteomes" id="UP001148184"/>
    </source>
</evidence>
<dbReference type="Proteomes" id="UP001148184">
    <property type="component" value="Unassembled WGS sequence"/>
</dbReference>
<keyword evidence="3" id="KW-1185">Reference proteome</keyword>
<dbReference type="EMBL" id="JAMDGZ010000073">
    <property type="protein sequence ID" value="MDD1017054.1"/>
    <property type="molecule type" value="Genomic_DNA"/>
</dbReference>
<reference evidence="2 3" key="1">
    <citation type="submission" date="2022-05" db="EMBL/GenBank/DDBJ databases">
        <title>Novel Pseudomonas spp. Isolated from a Rainbow Trout Aquaculture Facility.</title>
        <authorList>
            <person name="Testerman T."/>
            <person name="Graf J."/>
        </authorList>
    </citation>
    <scope>NUCLEOTIDE SEQUENCE [LARGE SCALE GENOMIC DNA]</scope>
    <source>
        <strain evidence="2 3">ID1025</strain>
    </source>
</reference>
<proteinExistence type="predicted"/>
<feature type="signal peptide" evidence="1">
    <location>
        <begin position="1"/>
        <end position="20"/>
    </location>
</feature>
<comment type="caution">
    <text evidence="2">The sequence shown here is derived from an EMBL/GenBank/DDBJ whole genome shotgun (WGS) entry which is preliminary data.</text>
</comment>
<gene>
    <name evidence="2" type="ORF">M5G17_25665</name>
</gene>
<dbReference type="Pfam" id="PF09498">
    <property type="entry name" value="DUF2388"/>
    <property type="match status" value="1"/>
</dbReference>
<keyword evidence="1" id="KW-0732">Signal</keyword>
<accession>A0ABT5PFF7</accession>
<feature type="chain" id="PRO_5047334193" evidence="1">
    <location>
        <begin position="21"/>
        <end position="126"/>
    </location>
</feature>
<dbReference type="NCBIfam" id="TIGR02448">
    <property type="entry name" value="conserverd hypothetical protein"/>
    <property type="match status" value="1"/>
</dbReference>
<evidence type="ECO:0000256" key="1">
    <source>
        <dbReference type="SAM" id="SignalP"/>
    </source>
</evidence>
<organism evidence="2 3">
    <name type="scientific">Pseudomonas rubra</name>
    <dbReference type="NCBI Taxonomy" id="2942627"/>
    <lineage>
        <taxon>Bacteria</taxon>
        <taxon>Pseudomonadati</taxon>
        <taxon>Pseudomonadota</taxon>
        <taxon>Gammaproteobacteria</taxon>
        <taxon>Pseudomonadales</taxon>
        <taxon>Pseudomonadaceae</taxon>
        <taxon>Pseudomonas</taxon>
    </lineage>
</organism>
<dbReference type="InterPro" id="IPR012661">
    <property type="entry name" value="CHP02448"/>
</dbReference>
<dbReference type="RefSeq" id="WP_273895673.1">
    <property type="nucleotide sequence ID" value="NZ_JAMDGP010000010.1"/>
</dbReference>
<sequence>MRKLIVVLMLGSLCIFPVSAGDGRAVEVSAFGAIVSSSLAVTLFPVTLTEDSQDISRNSSKGGDQKILAARNDAAAFVASDGGIRGASLEAVFEVLRTQNEVGTVSDIELAEAVLVYELSRVTRRN</sequence>
<protein>
    <submittedName>
        <fullName evidence="2">DUF2388 domain-containing protein</fullName>
    </submittedName>
</protein>
<evidence type="ECO:0000313" key="2">
    <source>
        <dbReference type="EMBL" id="MDD1017054.1"/>
    </source>
</evidence>
<name>A0ABT5PFF7_9PSED</name>